<keyword evidence="2" id="KW-0378">Hydrolase</keyword>
<evidence type="ECO:0000259" key="1">
    <source>
        <dbReference type="SMART" id="SM00849"/>
    </source>
</evidence>
<comment type="caution">
    <text evidence="2">The sequence shown here is derived from an EMBL/GenBank/DDBJ whole genome shotgun (WGS) entry which is preliminary data.</text>
</comment>
<dbReference type="SUPFAM" id="SSF56281">
    <property type="entry name" value="Metallo-hydrolase/oxidoreductase"/>
    <property type="match status" value="1"/>
</dbReference>
<sequence>MRVTILGSGDSPGTPVIGCHCKTCEHARKNGWERLRFSILIENNGKNILIDTSPDMRRQLLKANVEKIDAVIWTHAHYDHFAGFGEFYRVQTRVNVYSTPEVLEDVRKYLDFMKYKEREIEVLKPVHLFGMDIMLVDVNHPPLRRSHGVVIMYRNHKVVITGDTNVEIPKESLNEMKNPNLLIVDALAPEGYRLKKHMNAIEALSLSKRLNAKETRFVHVGHFYPPNSRYPLAKDFESFEFRGVSLEDFL</sequence>
<name>A0A7C3YQ06_9EURY</name>
<proteinExistence type="predicted"/>
<dbReference type="PANTHER" id="PTHR42663:SF12">
    <property type="entry name" value="ATP-BINDING PROTEIN PHNP"/>
    <property type="match status" value="1"/>
</dbReference>
<organism evidence="2">
    <name type="scientific">Geoglobus ahangari</name>
    <dbReference type="NCBI Taxonomy" id="113653"/>
    <lineage>
        <taxon>Archaea</taxon>
        <taxon>Methanobacteriati</taxon>
        <taxon>Methanobacteriota</taxon>
        <taxon>Archaeoglobi</taxon>
        <taxon>Archaeoglobales</taxon>
        <taxon>Archaeoglobaceae</taxon>
        <taxon>Geoglobus</taxon>
    </lineage>
</organism>
<dbReference type="GO" id="GO:0016787">
    <property type="term" value="F:hydrolase activity"/>
    <property type="evidence" value="ECO:0007669"/>
    <property type="project" value="UniProtKB-KW"/>
</dbReference>
<evidence type="ECO:0000313" key="3">
    <source>
        <dbReference type="EMBL" id="HGU59161.1"/>
    </source>
</evidence>
<feature type="domain" description="Metallo-beta-lactamase" evidence="1">
    <location>
        <begin position="35"/>
        <end position="222"/>
    </location>
</feature>
<dbReference type="AlphaFoldDB" id="A0A7C3YQ06"/>
<dbReference type="EMBL" id="DTPI01000028">
    <property type="protein sequence ID" value="HGE66324.1"/>
    <property type="molecule type" value="Genomic_DNA"/>
</dbReference>
<dbReference type="InterPro" id="IPR036866">
    <property type="entry name" value="RibonucZ/Hydroxyglut_hydro"/>
</dbReference>
<dbReference type="Gene3D" id="3.60.15.10">
    <property type="entry name" value="Ribonuclease Z/Hydroxyacylglutathione hydrolase-like"/>
    <property type="match status" value="1"/>
</dbReference>
<dbReference type="SMART" id="SM00849">
    <property type="entry name" value="Lactamase_B"/>
    <property type="match status" value="1"/>
</dbReference>
<dbReference type="EMBL" id="DRUC01000007">
    <property type="protein sequence ID" value="HHF47702.1"/>
    <property type="molecule type" value="Genomic_DNA"/>
</dbReference>
<protein>
    <submittedName>
        <fullName evidence="2">MBL fold metallo-hydrolase</fullName>
    </submittedName>
</protein>
<dbReference type="EMBL" id="DTAK01000015">
    <property type="protein sequence ID" value="HGU59161.1"/>
    <property type="molecule type" value="Genomic_DNA"/>
</dbReference>
<evidence type="ECO:0000313" key="2">
    <source>
        <dbReference type="EMBL" id="HGE66324.1"/>
    </source>
</evidence>
<dbReference type="PANTHER" id="PTHR42663">
    <property type="entry name" value="HYDROLASE C777.06C-RELATED-RELATED"/>
    <property type="match status" value="1"/>
</dbReference>
<reference evidence="2" key="1">
    <citation type="journal article" date="2020" name="mSystems">
        <title>Genome- and Community-Level Interaction Insights into Carbon Utilization and Element Cycling Functions of Hydrothermarchaeota in Hydrothermal Sediment.</title>
        <authorList>
            <person name="Zhou Z."/>
            <person name="Liu Y."/>
            <person name="Xu W."/>
            <person name="Pan J."/>
            <person name="Luo Z.H."/>
            <person name="Li M."/>
        </authorList>
    </citation>
    <scope>NUCLEOTIDE SEQUENCE [LARGE SCALE GENOMIC DNA]</scope>
    <source>
        <strain evidence="4">SpSt-10</strain>
        <strain evidence="3">SpSt-62</strain>
        <strain evidence="2">SpSt-97</strain>
    </source>
</reference>
<evidence type="ECO:0000313" key="4">
    <source>
        <dbReference type="EMBL" id="HHF47702.1"/>
    </source>
</evidence>
<dbReference type="InterPro" id="IPR001279">
    <property type="entry name" value="Metallo-B-lactamas"/>
</dbReference>
<accession>A0A7C3YQ06</accession>
<dbReference type="Pfam" id="PF12706">
    <property type="entry name" value="Lactamase_B_2"/>
    <property type="match status" value="1"/>
</dbReference>
<dbReference type="CDD" id="cd16279">
    <property type="entry name" value="metallo-hydrolase-like_MBL-fold"/>
    <property type="match status" value="1"/>
</dbReference>
<gene>
    <name evidence="4" type="ORF">ENL48_00350</name>
    <name evidence="3" type="ORF">ENT89_03040</name>
    <name evidence="2" type="ORF">ENX77_04265</name>
</gene>